<dbReference type="AlphaFoldDB" id="A0A0F9KHW4"/>
<dbReference type="GO" id="GO:0016879">
    <property type="term" value="F:ligase activity, forming carbon-nitrogen bonds"/>
    <property type="evidence" value="ECO:0007669"/>
    <property type="project" value="TreeGrafter"/>
</dbReference>
<dbReference type="GO" id="GO:0005737">
    <property type="term" value="C:cytoplasm"/>
    <property type="evidence" value="ECO:0007669"/>
    <property type="project" value="TreeGrafter"/>
</dbReference>
<reference evidence="2" key="1">
    <citation type="journal article" date="2015" name="Nature">
        <title>Complex archaea that bridge the gap between prokaryotes and eukaryotes.</title>
        <authorList>
            <person name="Spang A."/>
            <person name="Saw J.H."/>
            <person name="Jorgensen S.L."/>
            <person name="Zaremba-Niedzwiedzka K."/>
            <person name="Martijn J."/>
            <person name="Lind A.E."/>
            <person name="van Eijk R."/>
            <person name="Schleper C."/>
            <person name="Guy L."/>
            <person name="Ettema T.J."/>
        </authorList>
    </citation>
    <scope>NUCLEOTIDE SEQUENCE</scope>
</reference>
<organism evidence="2">
    <name type="scientific">marine sediment metagenome</name>
    <dbReference type="NCBI Taxonomy" id="412755"/>
    <lineage>
        <taxon>unclassified sequences</taxon>
        <taxon>metagenomes</taxon>
        <taxon>ecological metagenomes</taxon>
    </lineage>
</organism>
<feature type="domain" description="ATP-grasp fold RimK-type" evidence="1">
    <location>
        <begin position="79"/>
        <end position="218"/>
    </location>
</feature>
<accession>A0A0F9KHW4</accession>
<dbReference type="Gene3D" id="3.30.470.20">
    <property type="entry name" value="ATP-grasp fold, B domain"/>
    <property type="match status" value="1"/>
</dbReference>
<dbReference type="PANTHER" id="PTHR21621">
    <property type="entry name" value="RIBOSOMAL PROTEIN S6 MODIFICATION PROTEIN"/>
    <property type="match status" value="1"/>
</dbReference>
<evidence type="ECO:0000259" key="1">
    <source>
        <dbReference type="Pfam" id="PF08443"/>
    </source>
</evidence>
<dbReference type="PANTHER" id="PTHR21621:SF0">
    <property type="entry name" value="BETA-CITRYLGLUTAMATE SYNTHASE B-RELATED"/>
    <property type="match status" value="1"/>
</dbReference>
<gene>
    <name evidence="2" type="ORF">LCGC14_1328710</name>
</gene>
<name>A0A0F9KHW4_9ZZZZ</name>
<protein>
    <recommendedName>
        <fullName evidence="1">ATP-grasp fold RimK-type domain-containing protein</fullName>
    </recommendedName>
</protein>
<dbReference type="SUPFAM" id="SSF56059">
    <property type="entry name" value="Glutathione synthetase ATP-binding domain-like"/>
    <property type="match status" value="1"/>
</dbReference>
<comment type="caution">
    <text evidence="2">The sequence shown here is derived from an EMBL/GenBank/DDBJ whole genome shotgun (WGS) entry which is preliminary data.</text>
</comment>
<proteinExistence type="predicted"/>
<dbReference type="InterPro" id="IPR013651">
    <property type="entry name" value="ATP-grasp_RimK-type"/>
</dbReference>
<dbReference type="Pfam" id="PF08443">
    <property type="entry name" value="RimK"/>
    <property type="match status" value="1"/>
</dbReference>
<evidence type="ECO:0000313" key="2">
    <source>
        <dbReference type="EMBL" id="KKM81548.1"/>
    </source>
</evidence>
<dbReference type="EMBL" id="LAZR01008004">
    <property type="protein sequence ID" value="KKM81548.1"/>
    <property type="molecule type" value="Genomic_DNA"/>
</dbReference>
<sequence>MSIYIKSGRIWGKSRRLLVDALGEHYTEHNPSLIFDLRKPSNYVMVDKVIMNKKLDELGIIHPKTYYHPFEDLPNTNEECVIKHKYGSQGNHLIFTTFDQISKDELCDRYVQQYVPFKAEYRIGVDWMRVLGIREKISNDSSRTHKIKNSRTCFYITREIPQLHMFAWKVAQLFEVEFTGIDIGLWNDQFIVIELNSSPALGEYWAKLLAQDLIIKLVEK</sequence>